<dbReference type="STRING" id="7994.ENSAMXP00000036156"/>
<evidence type="ECO:0000313" key="2">
    <source>
        <dbReference type="Proteomes" id="UP000018467"/>
    </source>
</evidence>
<reference evidence="2" key="1">
    <citation type="submission" date="2013-03" db="EMBL/GenBank/DDBJ databases">
        <authorList>
            <person name="Jeffery W."/>
            <person name="Warren W."/>
            <person name="Wilson R.K."/>
        </authorList>
    </citation>
    <scope>NUCLEOTIDE SEQUENCE</scope>
    <source>
        <strain evidence="2">female</strain>
    </source>
</reference>
<proteinExistence type="predicted"/>
<name>A0A3B1J2M8_ASTMX</name>
<accession>A0A3B1J2M8</accession>
<dbReference type="AlphaFoldDB" id="A0A3B1J2M8"/>
<dbReference type="Bgee" id="ENSAMXG00000040319">
    <property type="expression patterns" value="Expressed in embryo and 12 other cell types or tissues"/>
</dbReference>
<sequence>MVHEELFARLNEAGYKNWLKAGYCLLKVRDGLCGYADTEMLNFHRSVIRNNRNLQREQQCRSSCRPRGTQFQPACSICTEWQREILRHHTNPFGMINWGNCRPWLWPTEPWEVAKAFMPRGLADKNKAEQCDAAALLNLLNFCDHFSFINQSLVIEVIRCRNHLMHSCEMLVSDQWMSHFQKSLQQLLLQLRHVPEVVAAGQQIEEMLSVDLSVHVPGVEHVDGPQMDGAELDGVEIESISHWETELLKESLKDLLYTDELDGRLIPADLKKVQSLHRFLRSHKDLEEQFRTELQSVQVLEEELQSSINMEQ</sequence>
<dbReference type="Pfam" id="PF15112">
    <property type="entry name" value="DUF4559"/>
    <property type="match status" value="1"/>
</dbReference>
<protein>
    <submittedName>
        <fullName evidence="1">Uncharacterized protein</fullName>
    </submittedName>
</protein>
<dbReference type="GeneTree" id="ENSGT00390000006290"/>
<dbReference type="PANTHER" id="PTHR35083">
    <property type="entry name" value="RGD1565685 PROTEIN"/>
    <property type="match status" value="1"/>
</dbReference>
<dbReference type="PANTHER" id="PTHR35083:SF2">
    <property type="entry name" value="CHROMOSOME 17 CXORF38 HOMOLOG"/>
    <property type="match status" value="1"/>
</dbReference>
<dbReference type="Ensembl" id="ENSAMXT00000058010.1">
    <property type="protein sequence ID" value="ENSAMXP00000036156.1"/>
    <property type="gene ID" value="ENSAMXG00000040319.1"/>
</dbReference>
<keyword evidence="2" id="KW-1185">Reference proteome</keyword>
<organism evidence="1 2">
    <name type="scientific">Astyanax mexicanus</name>
    <name type="common">Blind cave fish</name>
    <name type="synonym">Astyanax fasciatus mexicanus</name>
    <dbReference type="NCBI Taxonomy" id="7994"/>
    <lineage>
        <taxon>Eukaryota</taxon>
        <taxon>Metazoa</taxon>
        <taxon>Chordata</taxon>
        <taxon>Craniata</taxon>
        <taxon>Vertebrata</taxon>
        <taxon>Euteleostomi</taxon>
        <taxon>Actinopterygii</taxon>
        <taxon>Neopterygii</taxon>
        <taxon>Teleostei</taxon>
        <taxon>Ostariophysi</taxon>
        <taxon>Characiformes</taxon>
        <taxon>Characoidei</taxon>
        <taxon>Acestrorhamphidae</taxon>
        <taxon>Acestrorhamphinae</taxon>
        <taxon>Astyanax</taxon>
    </lineage>
</organism>
<evidence type="ECO:0000313" key="1">
    <source>
        <dbReference type="Ensembl" id="ENSAMXP00000036156.1"/>
    </source>
</evidence>
<reference evidence="1" key="3">
    <citation type="submission" date="2025-08" db="UniProtKB">
        <authorList>
            <consortium name="Ensembl"/>
        </authorList>
    </citation>
    <scope>IDENTIFICATION</scope>
</reference>
<dbReference type="InterPro" id="IPR027897">
    <property type="entry name" value="DUF4559"/>
</dbReference>
<reference evidence="2" key="2">
    <citation type="journal article" date="2014" name="Nat. Commun.">
        <title>The cavefish genome reveals candidate genes for eye loss.</title>
        <authorList>
            <person name="McGaugh S.E."/>
            <person name="Gross J.B."/>
            <person name="Aken B."/>
            <person name="Blin M."/>
            <person name="Borowsky R."/>
            <person name="Chalopin D."/>
            <person name="Hinaux H."/>
            <person name="Jeffery W.R."/>
            <person name="Keene A."/>
            <person name="Ma L."/>
            <person name="Minx P."/>
            <person name="Murphy D."/>
            <person name="O'Quin K.E."/>
            <person name="Retaux S."/>
            <person name="Rohner N."/>
            <person name="Searle S.M."/>
            <person name="Stahl B.A."/>
            <person name="Tabin C."/>
            <person name="Volff J.N."/>
            <person name="Yoshizawa M."/>
            <person name="Warren W.C."/>
        </authorList>
    </citation>
    <scope>NUCLEOTIDE SEQUENCE [LARGE SCALE GENOMIC DNA]</scope>
    <source>
        <strain evidence="2">female</strain>
    </source>
</reference>
<dbReference type="Proteomes" id="UP000018467">
    <property type="component" value="Unassembled WGS sequence"/>
</dbReference>
<reference evidence="1" key="4">
    <citation type="submission" date="2025-09" db="UniProtKB">
        <authorList>
            <consortium name="Ensembl"/>
        </authorList>
    </citation>
    <scope>IDENTIFICATION</scope>
</reference>
<dbReference type="InParanoid" id="A0A3B1J2M8"/>